<dbReference type="AlphaFoldDB" id="A0A9E3ZS54"/>
<proteinExistence type="predicted"/>
<accession>A0A9E3ZS54</accession>
<gene>
    <name evidence="1" type="ORF">K8V42_02755</name>
</gene>
<evidence type="ECO:0000313" key="2">
    <source>
        <dbReference type="Proteomes" id="UP000813384"/>
    </source>
</evidence>
<organism evidence="1 2">
    <name type="scientific">Enterococcus aquimarinus</name>
    <dbReference type="NCBI Taxonomy" id="328396"/>
    <lineage>
        <taxon>Bacteria</taxon>
        <taxon>Bacillati</taxon>
        <taxon>Bacillota</taxon>
        <taxon>Bacilli</taxon>
        <taxon>Lactobacillales</taxon>
        <taxon>Enterococcaceae</taxon>
        <taxon>Enterococcus</taxon>
    </lineage>
</organism>
<evidence type="ECO:0000313" key="1">
    <source>
        <dbReference type="EMBL" id="MCC9273192.1"/>
    </source>
</evidence>
<reference evidence="1" key="1">
    <citation type="journal article" date="2021" name="PeerJ">
        <title>Extensive microbial diversity within the chicken gut microbiome revealed by metagenomics and culture.</title>
        <authorList>
            <person name="Gilroy R."/>
            <person name="Ravi A."/>
            <person name="Getino M."/>
            <person name="Pursley I."/>
            <person name="Horton D.L."/>
            <person name="Alikhan N.F."/>
            <person name="Baker D."/>
            <person name="Gharbi K."/>
            <person name="Hall N."/>
            <person name="Watson M."/>
            <person name="Adriaenssens E.M."/>
            <person name="Foster-Nyarko E."/>
            <person name="Jarju S."/>
            <person name="Secka A."/>
            <person name="Antonio M."/>
            <person name="Oren A."/>
            <person name="Chaudhuri R.R."/>
            <person name="La Ragione R."/>
            <person name="Hildebrand F."/>
            <person name="Pallen M.J."/>
        </authorList>
    </citation>
    <scope>NUCLEOTIDE SEQUENCE</scope>
    <source>
        <strain evidence="1">150</strain>
    </source>
</reference>
<sequence length="113" mass="13084">MKKKIVSISVGLLLILGVFYVYQVPYKKYIVQQKIVDLLGDEGIDQSDINIDKILIDVKSARGGYVVFFNVNGSPLTYQYDYSFKNNDWIKTYEKDGFILQTRKIIFDGEKEN</sequence>
<evidence type="ECO:0008006" key="3">
    <source>
        <dbReference type="Google" id="ProtNLM"/>
    </source>
</evidence>
<dbReference type="EMBL" id="JAJJVO010000044">
    <property type="protein sequence ID" value="MCC9273192.1"/>
    <property type="molecule type" value="Genomic_DNA"/>
</dbReference>
<comment type="caution">
    <text evidence="1">The sequence shown here is derived from an EMBL/GenBank/DDBJ whole genome shotgun (WGS) entry which is preliminary data.</text>
</comment>
<reference evidence="1" key="2">
    <citation type="submission" date="2021-11" db="EMBL/GenBank/DDBJ databases">
        <authorList>
            <person name="Gilroy R."/>
        </authorList>
    </citation>
    <scope>NUCLEOTIDE SEQUENCE</scope>
    <source>
        <strain evidence="1">150</strain>
    </source>
</reference>
<dbReference type="Proteomes" id="UP000813384">
    <property type="component" value="Unassembled WGS sequence"/>
</dbReference>
<name>A0A9E3ZS54_9ENTE</name>
<protein>
    <recommendedName>
        <fullName evidence="3">DUF3139 domain-containing protein</fullName>
    </recommendedName>
</protein>